<feature type="compositionally biased region" description="Pro residues" evidence="5">
    <location>
        <begin position="770"/>
        <end position="780"/>
    </location>
</feature>
<reference evidence="6 7" key="1">
    <citation type="journal article" date="2013" name="PLoS Genet.">
        <title>The genome and development-dependent transcriptomes of Pyronema confluens: a window into fungal evolution.</title>
        <authorList>
            <person name="Traeger S."/>
            <person name="Altegoer F."/>
            <person name="Freitag M."/>
            <person name="Gabaldon T."/>
            <person name="Kempken F."/>
            <person name="Kumar A."/>
            <person name="Marcet-Houben M."/>
            <person name="Poggeler S."/>
            <person name="Stajich J.E."/>
            <person name="Nowrousian M."/>
        </authorList>
    </citation>
    <scope>NUCLEOTIDE SEQUENCE [LARGE SCALE GENOMIC DNA]</scope>
    <source>
        <strain evidence="7">CBS 100304</strain>
        <tissue evidence="6">Vegetative mycelium</tissue>
    </source>
</reference>
<comment type="subcellular location">
    <subcellularLocation>
        <location evidence="1">Nucleus</location>
    </subcellularLocation>
</comment>
<feature type="compositionally biased region" description="Polar residues" evidence="5">
    <location>
        <begin position="713"/>
        <end position="722"/>
    </location>
</feature>
<sequence length="853" mass="89663">MSQMDQKAPQPGPMNMHMNNMGGMVGGAPGMEHGGAPRGAQQAVFAGGDGRNLLNTYIYDYFCKNNMFECANALLKTQDAEVQLDPNYRPSPSRRPQKHEGDGGMNGIDDDSMDGNDGQRHGEDGDDAKSTKDLPPAKVPTTISGSFLLEWWCCFMDIYWARSKMPASVAATAYVNQTQAQQRFRNEQLMRMGPGQQAMMGGGMLQGYPAARMMAAGMNGVVHGGQDGTASPGDMAHKQGQQLQRTVLQRLTKAPNQMNALGRPQMMQHMQNREGEINDMNGQQRPQSPSAAAASPGNKRVRLENGQYEQVGNGRGGTPQGVPPGGAQTSAATQAQQLLMANGINPNQLTPQQFAAFQGQAPLSQQRSIHLYAQSMAAATGKNIAQLQGGPKGMPHNPGQAGSPMMPQTSEGGVGGGMGEFYAGQAQGMRTALGASGNHALQDYQMQLMLLEQQNKKRLMQARQEQDNIASHGDANRPGYHQSMSPNSRAQPSPGPGGKPAMAGTPKMPNQGVGPGSPLPDGHMGAHAQQRNSPASGVGFSSQGSEGHNMINAYPMGNNAAGMPNGGGMMRPPGFDGQMAQPGMAGQMNPNMRAQQAGRGQPGMWNPQQQQMALQQQQQQQAQAHQQQSGQPGQQNQPPQQVGTPQPGRQNLPHQAMPPPQAPPNAANPGRPAPASPQVVSNQPPTPTQSNKPNPKGKATQPAKKPRAKKGTAPQTQAPSAVTPTTSEPPTPTTPQHPNSFGNPNHARPNFTSGGPNQPGNAPAGQPVQQPTPNPAPAAPPAVANDAIQPASAFGSVDGLDMGFAGGFDEGNADLLDNFDFDSFLNTTDNDNGIAFGGDSLQWTEAEIGAADS</sequence>
<dbReference type="Proteomes" id="UP000018144">
    <property type="component" value="Unassembled WGS sequence"/>
</dbReference>
<dbReference type="STRING" id="1076935.U4LCW8"/>
<evidence type="ECO:0000313" key="6">
    <source>
        <dbReference type="EMBL" id="CCX29944.1"/>
    </source>
</evidence>
<dbReference type="AlphaFoldDB" id="U4LCW8"/>
<evidence type="ECO:0000256" key="2">
    <source>
        <dbReference type="ARBA" id="ARBA00023015"/>
    </source>
</evidence>
<dbReference type="PANTHER" id="PTHR45093:SF2">
    <property type="entry name" value="LISH DOMAIN-CONTAINING PROTEIN"/>
    <property type="match status" value="1"/>
</dbReference>
<dbReference type="eggNOG" id="ENOG502R28W">
    <property type="taxonomic scope" value="Eukaryota"/>
</dbReference>
<evidence type="ECO:0000256" key="3">
    <source>
        <dbReference type="ARBA" id="ARBA00023163"/>
    </source>
</evidence>
<feature type="compositionally biased region" description="Low complexity" evidence="5">
    <location>
        <begin position="283"/>
        <end position="296"/>
    </location>
</feature>
<feature type="compositionally biased region" description="Basic and acidic residues" evidence="5">
    <location>
        <begin position="117"/>
        <end position="132"/>
    </location>
</feature>
<dbReference type="OMA" id="NMAPHFF"/>
<accession>U4LCW8</accession>
<feature type="region of interest" description="Disordered" evidence="5">
    <location>
        <begin position="84"/>
        <end position="137"/>
    </location>
</feature>
<feature type="region of interest" description="Disordered" evidence="5">
    <location>
        <begin position="278"/>
        <end position="331"/>
    </location>
</feature>
<dbReference type="GO" id="GO:0005634">
    <property type="term" value="C:nucleus"/>
    <property type="evidence" value="ECO:0007669"/>
    <property type="project" value="UniProtKB-SubCell"/>
</dbReference>
<dbReference type="EMBL" id="HF935393">
    <property type="protein sequence ID" value="CCX29944.1"/>
    <property type="molecule type" value="Genomic_DNA"/>
</dbReference>
<feature type="compositionally biased region" description="Polar residues" evidence="5">
    <location>
        <begin position="529"/>
        <end position="546"/>
    </location>
</feature>
<keyword evidence="7" id="KW-1185">Reference proteome</keyword>
<evidence type="ECO:0000256" key="1">
    <source>
        <dbReference type="ARBA" id="ARBA00004123"/>
    </source>
</evidence>
<evidence type="ECO:0000256" key="4">
    <source>
        <dbReference type="ARBA" id="ARBA00023242"/>
    </source>
</evidence>
<organism evidence="6 7">
    <name type="scientific">Pyronema omphalodes (strain CBS 100304)</name>
    <name type="common">Pyronema confluens</name>
    <dbReference type="NCBI Taxonomy" id="1076935"/>
    <lineage>
        <taxon>Eukaryota</taxon>
        <taxon>Fungi</taxon>
        <taxon>Dikarya</taxon>
        <taxon>Ascomycota</taxon>
        <taxon>Pezizomycotina</taxon>
        <taxon>Pezizomycetes</taxon>
        <taxon>Pezizales</taxon>
        <taxon>Pyronemataceae</taxon>
        <taxon>Pyronema</taxon>
    </lineage>
</organism>
<dbReference type="PROSITE" id="PS50896">
    <property type="entry name" value="LISH"/>
    <property type="match status" value="1"/>
</dbReference>
<dbReference type="OrthoDB" id="5600002at2759"/>
<feature type="compositionally biased region" description="Polar residues" evidence="5">
    <location>
        <begin position="678"/>
        <end position="693"/>
    </location>
</feature>
<keyword evidence="4" id="KW-0539">Nucleus</keyword>
<dbReference type="PANTHER" id="PTHR45093">
    <property type="entry name" value="TRANSCRIPTION ACTIVATOR MSS11"/>
    <property type="match status" value="1"/>
</dbReference>
<evidence type="ECO:0000313" key="7">
    <source>
        <dbReference type="Proteomes" id="UP000018144"/>
    </source>
</evidence>
<proteinExistence type="predicted"/>
<dbReference type="InterPro" id="IPR006594">
    <property type="entry name" value="LisH"/>
</dbReference>
<protein>
    <submittedName>
        <fullName evidence="6">Similar to Adhesion defective protein 3 acc. no. O74522</fullName>
    </submittedName>
</protein>
<feature type="region of interest" description="Disordered" evidence="5">
    <location>
        <begin position="457"/>
        <end position="787"/>
    </location>
</feature>
<keyword evidence="2" id="KW-0805">Transcription regulation</keyword>
<feature type="compositionally biased region" description="Low complexity" evidence="5">
    <location>
        <begin position="754"/>
        <end position="769"/>
    </location>
</feature>
<feature type="region of interest" description="Disordered" evidence="5">
    <location>
        <begin position="1"/>
        <end position="21"/>
    </location>
</feature>
<feature type="compositionally biased region" description="Low complexity" evidence="5">
    <location>
        <begin position="607"/>
        <end position="655"/>
    </location>
</feature>
<feature type="compositionally biased region" description="Polar residues" evidence="5">
    <location>
        <begin position="482"/>
        <end position="491"/>
    </location>
</feature>
<evidence type="ECO:0000256" key="5">
    <source>
        <dbReference type="SAM" id="MobiDB-lite"/>
    </source>
</evidence>
<gene>
    <name evidence="6" type="ORF">PCON_07741</name>
</gene>
<name>U4LCW8_PYROM</name>
<keyword evidence="3" id="KW-0804">Transcription</keyword>